<dbReference type="Gene3D" id="1.10.30.50">
    <property type="match status" value="1"/>
</dbReference>
<dbReference type="RefSeq" id="WP_090629797.1">
    <property type="nucleotide sequence ID" value="NZ_CVRB01000001.1"/>
</dbReference>
<sequence>MAESRTVPPSKKRKLIKEAGNKCANPGCPVTYRYEIHHIKDWAVYKVHNADDMIAICPTCHSYVHHGRLEISDEKLYEWKKIKRIQDTNEKTDQIFIEKGTQSSMVIGPLTIKSKHGAIPFRMLDQLIEYRIENGNLYFLNIKLKRSDGKDFFTATHNILESDLPEGVSYDYYAGKVLIKADVEDGFLPGWAIKEIRRFDPKFATNEITVLDMEVIDQGVVKIAGLVMVAGDAALVVDKEEIYYVVKGKVRPWIFSETIGKIPFFPRVVDYDGSNNNTIPYIDFNPLNTKSIKDK</sequence>
<protein>
    <recommendedName>
        <fullName evidence="1">HNH nuclease domain-containing protein</fullName>
    </recommendedName>
</protein>
<name>A0A0U1NQR3_9BACI</name>
<dbReference type="AlphaFoldDB" id="A0A0U1NQR3"/>
<accession>A0A0U1NQR3</accession>
<dbReference type="EMBL" id="CVRB01000001">
    <property type="protein sequence ID" value="CRK80377.1"/>
    <property type="molecule type" value="Genomic_DNA"/>
</dbReference>
<evidence type="ECO:0000313" key="3">
    <source>
        <dbReference type="Proteomes" id="UP000199087"/>
    </source>
</evidence>
<keyword evidence="3" id="KW-1185">Reference proteome</keyword>
<proteinExistence type="predicted"/>
<reference evidence="3" key="1">
    <citation type="submission" date="2015-05" db="EMBL/GenBank/DDBJ databases">
        <authorList>
            <person name="Urmite Genomes"/>
        </authorList>
    </citation>
    <scope>NUCLEOTIDE SEQUENCE [LARGE SCALE GENOMIC DNA]</scope>
    <source>
        <strain evidence="3">LF1</strain>
    </source>
</reference>
<feature type="domain" description="HNH nuclease" evidence="1">
    <location>
        <begin position="11"/>
        <end position="62"/>
    </location>
</feature>
<organism evidence="2 3">
    <name type="scientific">Neobacillus massiliamazoniensis</name>
    <dbReference type="NCBI Taxonomy" id="1499688"/>
    <lineage>
        <taxon>Bacteria</taxon>
        <taxon>Bacillati</taxon>
        <taxon>Bacillota</taxon>
        <taxon>Bacilli</taxon>
        <taxon>Bacillales</taxon>
        <taxon>Bacillaceae</taxon>
        <taxon>Neobacillus</taxon>
    </lineage>
</organism>
<dbReference type="OrthoDB" id="9781481at2"/>
<dbReference type="InterPro" id="IPR003615">
    <property type="entry name" value="HNH_nuc"/>
</dbReference>
<gene>
    <name evidence="2" type="ORF">BN000_00260</name>
</gene>
<dbReference type="STRING" id="1499688.BN000_00260"/>
<evidence type="ECO:0000259" key="1">
    <source>
        <dbReference type="SMART" id="SM00507"/>
    </source>
</evidence>
<dbReference type="SMART" id="SM00507">
    <property type="entry name" value="HNHc"/>
    <property type="match status" value="1"/>
</dbReference>
<dbReference type="Proteomes" id="UP000199087">
    <property type="component" value="Unassembled WGS sequence"/>
</dbReference>
<dbReference type="CDD" id="cd00085">
    <property type="entry name" value="HNHc"/>
    <property type="match status" value="1"/>
</dbReference>
<evidence type="ECO:0000313" key="2">
    <source>
        <dbReference type="EMBL" id="CRK80377.1"/>
    </source>
</evidence>